<organism evidence="15 16">
    <name type="scientific">Rhodocollybia butyracea</name>
    <dbReference type="NCBI Taxonomy" id="206335"/>
    <lineage>
        <taxon>Eukaryota</taxon>
        <taxon>Fungi</taxon>
        <taxon>Dikarya</taxon>
        <taxon>Basidiomycota</taxon>
        <taxon>Agaricomycotina</taxon>
        <taxon>Agaricomycetes</taxon>
        <taxon>Agaricomycetidae</taxon>
        <taxon>Agaricales</taxon>
        <taxon>Marasmiineae</taxon>
        <taxon>Omphalotaceae</taxon>
        <taxon>Rhodocollybia</taxon>
    </lineage>
</organism>
<evidence type="ECO:0000256" key="1">
    <source>
        <dbReference type="ARBA" id="ARBA00001971"/>
    </source>
</evidence>
<dbReference type="EMBL" id="JADNRY010000037">
    <property type="protein sequence ID" value="KAF9070794.1"/>
    <property type="molecule type" value="Genomic_DNA"/>
</dbReference>
<keyword evidence="7 13" id="KW-0479">Metal-binding</keyword>
<comment type="pathway">
    <text evidence="3">Secondary metabolite biosynthesis; terpenoid biosynthesis.</text>
</comment>
<proteinExistence type="inferred from homology"/>
<evidence type="ECO:0000313" key="15">
    <source>
        <dbReference type="EMBL" id="KAF9070794.1"/>
    </source>
</evidence>
<keyword evidence="12" id="KW-0472">Membrane</keyword>
<dbReference type="InterPro" id="IPR036396">
    <property type="entry name" value="Cyt_P450_sf"/>
</dbReference>
<dbReference type="PROSITE" id="PS00086">
    <property type="entry name" value="CYTOCHROME_P450"/>
    <property type="match status" value="1"/>
</dbReference>
<comment type="caution">
    <text evidence="15">The sequence shown here is derived from an EMBL/GenBank/DDBJ whole genome shotgun (WGS) entry which is preliminary data.</text>
</comment>
<dbReference type="PANTHER" id="PTHR24305:SF166">
    <property type="entry name" value="CYTOCHROME P450 12A4, MITOCHONDRIAL-RELATED"/>
    <property type="match status" value="1"/>
</dbReference>
<comment type="cofactor">
    <cofactor evidence="1 13">
        <name>heme</name>
        <dbReference type="ChEBI" id="CHEBI:30413"/>
    </cofactor>
</comment>
<keyword evidence="10 13" id="KW-0408">Iron</keyword>
<evidence type="ECO:0000256" key="12">
    <source>
        <dbReference type="ARBA" id="ARBA00023136"/>
    </source>
</evidence>
<protein>
    <submittedName>
        <fullName evidence="15">Cytochrome P450</fullName>
    </submittedName>
</protein>
<evidence type="ECO:0000256" key="6">
    <source>
        <dbReference type="ARBA" id="ARBA00022692"/>
    </source>
</evidence>
<evidence type="ECO:0000256" key="10">
    <source>
        <dbReference type="ARBA" id="ARBA00023004"/>
    </source>
</evidence>
<dbReference type="InterPro" id="IPR002401">
    <property type="entry name" value="Cyt_P450_E_grp-I"/>
</dbReference>
<dbReference type="SUPFAM" id="SSF48264">
    <property type="entry name" value="Cytochrome P450"/>
    <property type="match status" value="1"/>
</dbReference>
<dbReference type="PANTHER" id="PTHR24305">
    <property type="entry name" value="CYTOCHROME P450"/>
    <property type="match status" value="1"/>
</dbReference>
<evidence type="ECO:0000256" key="5">
    <source>
        <dbReference type="ARBA" id="ARBA00022617"/>
    </source>
</evidence>
<dbReference type="Proteomes" id="UP000772434">
    <property type="component" value="Unassembled WGS sequence"/>
</dbReference>
<name>A0A9P5PWZ9_9AGAR</name>
<dbReference type="InterPro" id="IPR050121">
    <property type="entry name" value="Cytochrome_P450_monoxygenase"/>
</dbReference>
<reference evidence="15" key="1">
    <citation type="submission" date="2020-11" db="EMBL/GenBank/DDBJ databases">
        <authorList>
            <consortium name="DOE Joint Genome Institute"/>
            <person name="Ahrendt S."/>
            <person name="Riley R."/>
            <person name="Andreopoulos W."/>
            <person name="Labutti K."/>
            <person name="Pangilinan J."/>
            <person name="Ruiz-Duenas F.J."/>
            <person name="Barrasa J.M."/>
            <person name="Sanchez-Garcia M."/>
            <person name="Camarero S."/>
            <person name="Miyauchi S."/>
            <person name="Serrano A."/>
            <person name="Linde D."/>
            <person name="Babiker R."/>
            <person name="Drula E."/>
            <person name="Ayuso-Fernandez I."/>
            <person name="Pacheco R."/>
            <person name="Padilla G."/>
            <person name="Ferreira P."/>
            <person name="Barriuso J."/>
            <person name="Kellner H."/>
            <person name="Castanera R."/>
            <person name="Alfaro M."/>
            <person name="Ramirez L."/>
            <person name="Pisabarro A.G."/>
            <person name="Kuo A."/>
            <person name="Tritt A."/>
            <person name="Lipzen A."/>
            <person name="He G."/>
            <person name="Yan M."/>
            <person name="Ng V."/>
            <person name="Cullen D."/>
            <person name="Martin F."/>
            <person name="Rosso M.-N."/>
            <person name="Henrissat B."/>
            <person name="Hibbett D."/>
            <person name="Martinez A.T."/>
            <person name="Grigoriev I.V."/>
        </authorList>
    </citation>
    <scope>NUCLEOTIDE SEQUENCE</scope>
    <source>
        <strain evidence="15">AH 40177</strain>
    </source>
</reference>
<evidence type="ECO:0000256" key="2">
    <source>
        <dbReference type="ARBA" id="ARBA00004370"/>
    </source>
</evidence>
<dbReference type="GO" id="GO:0016020">
    <property type="term" value="C:membrane"/>
    <property type="evidence" value="ECO:0007669"/>
    <property type="project" value="UniProtKB-SubCell"/>
</dbReference>
<evidence type="ECO:0000256" key="13">
    <source>
        <dbReference type="PIRSR" id="PIRSR602401-1"/>
    </source>
</evidence>
<dbReference type="GO" id="GO:0004497">
    <property type="term" value="F:monooxygenase activity"/>
    <property type="evidence" value="ECO:0007669"/>
    <property type="project" value="UniProtKB-KW"/>
</dbReference>
<evidence type="ECO:0000256" key="14">
    <source>
        <dbReference type="RuleBase" id="RU000461"/>
    </source>
</evidence>
<dbReference type="Gene3D" id="1.10.630.10">
    <property type="entry name" value="Cytochrome P450"/>
    <property type="match status" value="1"/>
</dbReference>
<dbReference type="Pfam" id="PF00067">
    <property type="entry name" value="p450"/>
    <property type="match status" value="1"/>
</dbReference>
<dbReference type="PRINTS" id="PR00385">
    <property type="entry name" value="P450"/>
</dbReference>
<comment type="similarity">
    <text evidence="4 14">Belongs to the cytochrome P450 family.</text>
</comment>
<dbReference type="OrthoDB" id="1470350at2759"/>
<feature type="binding site" description="axial binding residue" evidence="13">
    <location>
        <position position="480"/>
    </location>
    <ligand>
        <name>heme</name>
        <dbReference type="ChEBI" id="CHEBI:30413"/>
    </ligand>
    <ligandPart>
        <name>Fe</name>
        <dbReference type="ChEBI" id="CHEBI:18248"/>
    </ligandPart>
</feature>
<evidence type="ECO:0000313" key="16">
    <source>
        <dbReference type="Proteomes" id="UP000772434"/>
    </source>
</evidence>
<comment type="subcellular location">
    <subcellularLocation>
        <location evidence="2">Membrane</location>
    </subcellularLocation>
</comment>
<keyword evidence="9 14" id="KW-0560">Oxidoreductase</keyword>
<evidence type="ECO:0000256" key="8">
    <source>
        <dbReference type="ARBA" id="ARBA00022989"/>
    </source>
</evidence>
<dbReference type="GO" id="GO:0005506">
    <property type="term" value="F:iron ion binding"/>
    <property type="evidence" value="ECO:0007669"/>
    <property type="project" value="InterPro"/>
</dbReference>
<evidence type="ECO:0000256" key="11">
    <source>
        <dbReference type="ARBA" id="ARBA00023033"/>
    </source>
</evidence>
<dbReference type="InterPro" id="IPR001128">
    <property type="entry name" value="Cyt_P450"/>
</dbReference>
<sequence>MYEFRPTDIVVVCVALYLTRIILRAARSRNSISLQGPPRASLIWGQSRYIRSASDVGQIYEEWATKYGCIFKVPLALGRSKVVLCDPRAISSFYSKETFVYVGTPIAKWFIGNVFGKGLLWAEGEDHRRQRKALAPAFTNAAIRRLISVFFDSGYKLKTHWDILIENQADGCPIIEVQSWMSRIALDSIGIAGFSHDFGSLDGKQCTVADAFENLSTGDSSVFESILFLLSIMFPFLRNLPTERRKKLLELSQSMREIANILLERNKKAGVDVDNEKSIIGLLIKAEVADGGLHLTEAEVLAQSVPLKFLCSSSSIIPVVSLTWALIELSKQPALQDKLRQELEAFGDVDPTWDQLMGTALPYLDAVIHETLRLHPPLSETNRVASEDDILPLSTPLLTGETSVAISKGTTVSASAICINRADAIWGPNAKEFYPERWLVPEEGGEQSTVQWGKLASEATYKEIQGHRHLLTFSDGPRTCLGKGFALAEFKAVLSVLIRNYTFEFPDGPETKVSLKTGILPRPKVVGCKGVQVPLRVRKN</sequence>
<evidence type="ECO:0000256" key="7">
    <source>
        <dbReference type="ARBA" id="ARBA00022723"/>
    </source>
</evidence>
<evidence type="ECO:0000256" key="3">
    <source>
        <dbReference type="ARBA" id="ARBA00004721"/>
    </source>
</evidence>
<keyword evidence="8" id="KW-1133">Transmembrane helix</keyword>
<dbReference type="PRINTS" id="PR00463">
    <property type="entry name" value="EP450I"/>
</dbReference>
<keyword evidence="6" id="KW-0812">Transmembrane</keyword>
<keyword evidence="16" id="KW-1185">Reference proteome</keyword>
<dbReference type="InterPro" id="IPR017972">
    <property type="entry name" value="Cyt_P450_CS"/>
</dbReference>
<dbReference type="AlphaFoldDB" id="A0A9P5PWZ9"/>
<dbReference type="GO" id="GO:0020037">
    <property type="term" value="F:heme binding"/>
    <property type="evidence" value="ECO:0007669"/>
    <property type="project" value="InterPro"/>
</dbReference>
<keyword evidence="11 14" id="KW-0503">Monooxygenase</keyword>
<gene>
    <name evidence="15" type="ORF">BDP27DRAFT_1323024</name>
</gene>
<dbReference type="GO" id="GO:0016705">
    <property type="term" value="F:oxidoreductase activity, acting on paired donors, with incorporation or reduction of molecular oxygen"/>
    <property type="evidence" value="ECO:0007669"/>
    <property type="project" value="InterPro"/>
</dbReference>
<evidence type="ECO:0000256" key="9">
    <source>
        <dbReference type="ARBA" id="ARBA00023002"/>
    </source>
</evidence>
<keyword evidence="5 13" id="KW-0349">Heme</keyword>
<accession>A0A9P5PWZ9</accession>
<evidence type="ECO:0000256" key="4">
    <source>
        <dbReference type="ARBA" id="ARBA00010617"/>
    </source>
</evidence>